<dbReference type="PANTHER" id="PTHR31739">
    <property type="entry name" value="ENT-COPALYL DIPHOSPHATE SYNTHASE, CHLOROPLASTIC"/>
    <property type="match status" value="1"/>
</dbReference>
<evidence type="ECO:0000259" key="6">
    <source>
        <dbReference type="Pfam" id="PF01397"/>
    </source>
</evidence>
<dbReference type="SUPFAM" id="SSF48239">
    <property type="entry name" value="Terpenoid cyclases/Protein prenyltransferases"/>
    <property type="match status" value="2"/>
</dbReference>
<dbReference type="InterPro" id="IPR005630">
    <property type="entry name" value="Terpene_synthase_metal-bd"/>
</dbReference>
<dbReference type="GO" id="GO:0009686">
    <property type="term" value="P:gibberellin biosynthetic process"/>
    <property type="evidence" value="ECO:0007669"/>
    <property type="project" value="TreeGrafter"/>
</dbReference>
<keyword evidence="9" id="KW-1185">Reference proteome</keyword>
<dbReference type="InterPro" id="IPR001906">
    <property type="entry name" value="Terpene_synth_N"/>
</dbReference>
<dbReference type="Gene3D" id="1.50.10.130">
    <property type="entry name" value="Terpene synthase, N-terminal domain"/>
    <property type="match status" value="1"/>
</dbReference>
<protein>
    <recommendedName>
        <fullName evidence="5">ent-kaurene synthase</fullName>
        <ecNumber evidence="5">4.2.3.19</ecNumber>
    </recommendedName>
</protein>
<dbReference type="Gene3D" id="1.10.600.10">
    <property type="entry name" value="Farnesyl Diphosphate Synthase"/>
    <property type="match status" value="1"/>
</dbReference>
<dbReference type="STRING" id="3476.A0A2P5CGC6"/>
<dbReference type="GO" id="GO:0009899">
    <property type="term" value="F:ent-kaurene synthase activity"/>
    <property type="evidence" value="ECO:0007669"/>
    <property type="project" value="UniProtKB-EC"/>
</dbReference>
<dbReference type="SUPFAM" id="SSF48576">
    <property type="entry name" value="Terpenoid synthases"/>
    <property type="match status" value="1"/>
</dbReference>
<evidence type="ECO:0000259" key="7">
    <source>
        <dbReference type="Pfam" id="PF03936"/>
    </source>
</evidence>
<evidence type="ECO:0000256" key="3">
    <source>
        <dbReference type="ARBA" id="ARBA00022842"/>
    </source>
</evidence>
<evidence type="ECO:0000256" key="2">
    <source>
        <dbReference type="ARBA" id="ARBA00022723"/>
    </source>
</evidence>
<dbReference type="GO" id="GO:0000287">
    <property type="term" value="F:magnesium ion binding"/>
    <property type="evidence" value="ECO:0007669"/>
    <property type="project" value="InterPro"/>
</dbReference>
<dbReference type="FunFam" id="1.10.600.10:FF:000005">
    <property type="entry name" value="Ent-kaur-16-ene synthase, chloroplastic"/>
    <property type="match status" value="1"/>
</dbReference>
<keyword evidence="4" id="KW-0456">Lyase</keyword>
<keyword evidence="2" id="KW-0479">Metal-binding</keyword>
<dbReference type="AlphaFoldDB" id="A0A2P5CGC6"/>
<dbReference type="InterPro" id="IPR008930">
    <property type="entry name" value="Terpenoid_cyclase/PrenylTrfase"/>
</dbReference>
<evidence type="ECO:0000313" key="8">
    <source>
        <dbReference type="EMBL" id="PON60064.1"/>
    </source>
</evidence>
<dbReference type="InterPro" id="IPR044814">
    <property type="entry name" value="Terpene_cyclase_plant_C1"/>
</dbReference>
<dbReference type="Gene3D" id="1.50.10.160">
    <property type="match status" value="1"/>
</dbReference>
<dbReference type="OrthoDB" id="2343925at2759"/>
<evidence type="ECO:0000256" key="5">
    <source>
        <dbReference type="ARBA" id="ARBA00066670"/>
    </source>
</evidence>
<sequence>MSRSLPCDLRCSTSSSSASPVPRLNEASKNNTAVLKFEETKERIKKMFNTVELSVSSYDTAWVAMVPSPNSGKVPFFPQCVNWLLENQLSDGSWGLPHRHPLLMKDTLLSTLASVLAMKRWNVGEQQINKGLYFLEANLASAIDEKQYSPIGFEVIFPTMIEYAKNLDLNIALEPSNLVALIHNREVELKRASGSYSEGQEAYLVYISEGLGKPLNCEMVTKYQRKNGSLFNSPSTTAATFTNLKNADCLKYLCSVVEKFGSAVPTVYPLDIYARLSMVDNLQRLGIDWHFKEQIRNVLDETYKSWLQGDESILLDASTCAMAFRLLRVNGYDVSSDPLTQFSEDHIFHYIGEHMKDIGAILEIFRASEISIQPDELLLEKQNFSTSHFLRQQLLGISTKTNIFNKNISQEVKEALRIPFYANLERLASRRAIENYDTDRMRILKTSYCSSNVHNKDFLKLAVEDFNMCQSVQREELKNLSRWVVENRLDKLKFARQKLAYCYFSAAATLSAPELSDARISWAKNGVLSTVIDDFYDVGGSEEELLNLIQLMEKWDVNVSVDCCSEQVEIIFSALRDTISEIGAKAFIWQERSVTSHIIQIWLDLLKSMLREAQWLKYKTVPTLDEYITNGYVSFALGPIVLPALYLVGPKLSEDIAGHPELHYLYKLMSTSGRLLNDIHSFKRESEEGKLNAVALSMIHSSGSATVEETTNEIKSFINRKRRELLRLVLREKESIVPRACKDLFWNMSQVLHLFYANDDGFTSHEMFNVVNAVIEEPIVRSDS</sequence>
<dbReference type="EC" id="4.2.3.19" evidence="5"/>
<evidence type="ECO:0000256" key="4">
    <source>
        <dbReference type="ARBA" id="ARBA00023239"/>
    </source>
</evidence>
<feature type="domain" description="Terpene synthase N-terminal" evidence="6">
    <location>
        <begin position="219"/>
        <end position="416"/>
    </location>
</feature>
<dbReference type="FunFam" id="1.50.10.160:FF:000002">
    <property type="entry name" value="cis-abienol synthase, chloroplastic"/>
    <property type="match status" value="1"/>
</dbReference>
<keyword evidence="3" id="KW-0460">Magnesium</keyword>
<dbReference type="InterPro" id="IPR036965">
    <property type="entry name" value="Terpene_synth_N_sf"/>
</dbReference>
<proteinExistence type="predicted"/>
<gene>
    <name evidence="8" type="primary">PanKS</name>
    <name evidence="8" type="ORF">PanWU01x14_155780</name>
</gene>
<dbReference type="SFLD" id="SFLDG01014">
    <property type="entry name" value="Terpene_Cyclase_Like_1_N-term"/>
    <property type="match status" value="1"/>
</dbReference>
<comment type="caution">
    <text evidence="8">The sequence shown here is derived from an EMBL/GenBank/DDBJ whole genome shotgun (WGS) entry which is preliminary data.</text>
</comment>
<dbReference type="CDD" id="cd00684">
    <property type="entry name" value="Terpene_cyclase_plant_C1"/>
    <property type="match status" value="1"/>
</dbReference>
<reference evidence="9" key="1">
    <citation type="submission" date="2016-06" db="EMBL/GenBank/DDBJ databases">
        <title>Parallel loss of symbiosis genes in relatives of nitrogen-fixing non-legume Parasponia.</title>
        <authorList>
            <person name="Van Velzen R."/>
            <person name="Holmer R."/>
            <person name="Bu F."/>
            <person name="Rutten L."/>
            <person name="Van Zeijl A."/>
            <person name="Liu W."/>
            <person name="Santuari L."/>
            <person name="Cao Q."/>
            <person name="Sharma T."/>
            <person name="Shen D."/>
            <person name="Roswanjaya Y."/>
            <person name="Wardhani T."/>
            <person name="Kalhor M.S."/>
            <person name="Jansen J."/>
            <person name="Van den Hoogen J."/>
            <person name="Gungor B."/>
            <person name="Hartog M."/>
            <person name="Hontelez J."/>
            <person name="Verver J."/>
            <person name="Yang W.-C."/>
            <person name="Schijlen E."/>
            <person name="Repin R."/>
            <person name="Schilthuizen M."/>
            <person name="Schranz E."/>
            <person name="Heidstra R."/>
            <person name="Miyata K."/>
            <person name="Fedorova E."/>
            <person name="Kohlen W."/>
            <person name="Bisseling T."/>
            <person name="Smit S."/>
            <person name="Geurts R."/>
        </authorList>
    </citation>
    <scope>NUCLEOTIDE SEQUENCE [LARGE SCALE GENOMIC DNA]</scope>
    <source>
        <strain evidence="9">cv. WU1-14</strain>
    </source>
</reference>
<dbReference type="FunFam" id="1.50.10.130:FF:000002">
    <property type="entry name" value="Ent-copalyl diphosphate synthase, chloroplastic"/>
    <property type="match status" value="1"/>
</dbReference>
<feature type="domain" description="Terpene synthase metal-binding" evidence="7">
    <location>
        <begin position="488"/>
        <end position="723"/>
    </location>
</feature>
<dbReference type="PANTHER" id="PTHR31739:SF3">
    <property type="entry name" value="ENT-KAUR-16-ENE SYNTHASE, CHLOROPLASTIC"/>
    <property type="match status" value="1"/>
</dbReference>
<dbReference type="EMBL" id="JXTB01000134">
    <property type="protein sequence ID" value="PON60064.1"/>
    <property type="molecule type" value="Genomic_DNA"/>
</dbReference>
<name>A0A2P5CGC6_PARAD</name>
<dbReference type="Pfam" id="PF01397">
    <property type="entry name" value="Terpene_synth"/>
    <property type="match status" value="1"/>
</dbReference>
<comment type="cofactor">
    <cofactor evidence="1">
        <name>Mg(2+)</name>
        <dbReference type="ChEBI" id="CHEBI:18420"/>
    </cofactor>
</comment>
<dbReference type="InterPro" id="IPR050148">
    <property type="entry name" value="Terpene_synthase-like"/>
</dbReference>
<dbReference type="Proteomes" id="UP000237105">
    <property type="component" value="Unassembled WGS sequence"/>
</dbReference>
<evidence type="ECO:0000256" key="1">
    <source>
        <dbReference type="ARBA" id="ARBA00001946"/>
    </source>
</evidence>
<dbReference type="GO" id="GO:0009507">
    <property type="term" value="C:chloroplast"/>
    <property type="evidence" value="ECO:0007669"/>
    <property type="project" value="TreeGrafter"/>
</dbReference>
<evidence type="ECO:0000313" key="9">
    <source>
        <dbReference type="Proteomes" id="UP000237105"/>
    </source>
</evidence>
<dbReference type="Pfam" id="PF03936">
    <property type="entry name" value="Terpene_synth_C"/>
    <property type="match status" value="1"/>
</dbReference>
<accession>A0A2P5CGC6</accession>
<organism evidence="8 9">
    <name type="scientific">Parasponia andersonii</name>
    <name type="common">Sponia andersonii</name>
    <dbReference type="NCBI Taxonomy" id="3476"/>
    <lineage>
        <taxon>Eukaryota</taxon>
        <taxon>Viridiplantae</taxon>
        <taxon>Streptophyta</taxon>
        <taxon>Embryophyta</taxon>
        <taxon>Tracheophyta</taxon>
        <taxon>Spermatophyta</taxon>
        <taxon>Magnoliopsida</taxon>
        <taxon>eudicotyledons</taxon>
        <taxon>Gunneridae</taxon>
        <taxon>Pentapetalae</taxon>
        <taxon>rosids</taxon>
        <taxon>fabids</taxon>
        <taxon>Rosales</taxon>
        <taxon>Cannabaceae</taxon>
        <taxon>Parasponia</taxon>
    </lineage>
</organism>
<dbReference type="InterPro" id="IPR008949">
    <property type="entry name" value="Isoprenoid_synthase_dom_sf"/>
</dbReference>